<sequence length="729" mass="82014">MEEKGSAATRVYLQEKQDSDQSFSEEEEMDDDKWMTNDNCLSGSLENKGGLGVLSQLELLTDVKRLHHSTDTVNSDQLRRTGLCEENDVEVPLFKSQDGSFINKNDHWMALPCSLDDEFCHVTRMASTCNSEEEILSDDEMTPSTDGNFKRDGKSTMPKVSADCKSGAFFNKDAGCSSLYGASSKLNRSSKGSSGKSKPKFLFQSRPQKKDYALVVHDNCETCTPLSVLPLNAELDMQRKNIESLDDLLENYGGNEVQQFEENLVSSEVAVVHDPNEHSMAEVLDHFQHTSSSRGNPKMLQTKRQGSRFLRKRNLLLLGDRNMRNGDQPEELDSDPSSDEDEVPQILKSAIPQRTMADQFHLALGAVSTNERLSIARPKQFGLSGRLQHVMQCEKDRDTYFLEKSQTHAASSGEESFIDVRILSSSLEAKLTVCFCALHGDEEGSECLSNPRERKGTGRRKFTIIFSSRICKDVELEIGNEGGTCERERRGHHFVCIFLSDLVFGSHFIPSILEIMAIKVHGIPLSTATMRVVSCLIEKDLDFEFVFVDMANEEHKKHPFLSLNPFAQVPAFEDGDLKLFESRAITQYIAHTYASNGIQLILQDPKKMAIMSIWMEVEGQKFEPLASKLTWELVIKPMIGMGSTNDDIVKESEEQLSKVLDIYETRLTESKYLGGDSFTLVDLHHIPNIYHLMNTKAKALFDSRPRVSAWCADILARPAWVKGLEKLQK</sequence>
<accession>A0ABQ7TYI6</accession>
<dbReference type="InterPro" id="IPR004046">
    <property type="entry name" value="GST_C"/>
</dbReference>
<reference evidence="5 6" key="1">
    <citation type="journal article" date="2021" name="bioRxiv">
        <title>Chromosome-scale and haplotype-resolved genome assembly of a tetraploid potato cultivar.</title>
        <authorList>
            <person name="Sun H."/>
            <person name="Jiao W.-B."/>
            <person name="Krause K."/>
            <person name="Campoy J.A."/>
            <person name="Goel M."/>
            <person name="Folz-Donahue K."/>
            <person name="Kukat C."/>
            <person name="Huettel B."/>
            <person name="Schneeberger K."/>
        </authorList>
    </citation>
    <scope>NUCLEOTIDE SEQUENCE [LARGE SCALE GENOMIC DNA]</scope>
    <source>
        <strain evidence="5">SolTubOtavaFocal</strain>
        <tissue evidence="5">Leaves</tissue>
    </source>
</reference>
<comment type="caution">
    <text evidence="5">The sequence shown here is derived from an EMBL/GenBank/DDBJ whole genome shotgun (WGS) entry which is preliminary data.</text>
</comment>
<dbReference type="PROSITE" id="PS50405">
    <property type="entry name" value="GST_CTER"/>
    <property type="match status" value="1"/>
</dbReference>
<dbReference type="InterPro" id="IPR040079">
    <property type="entry name" value="Glutathione_S-Trfase"/>
</dbReference>
<evidence type="ECO:0000313" key="5">
    <source>
        <dbReference type="EMBL" id="KAH0739762.1"/>
    </source>
</evidence>
<gene>
    <name evidence="5" type="ORF">KY290_038467</name>
</gene>
<feature type="region of interest" description="Disordered" evidence="2">
    <location>
        <begin position="133"/>
        <end position="156"/>
    </location>
</feature>
<feature type="region of interest" description="Disordered" evidence="2">
    <location>
        <begin position="319"/>
        <end position="343"/>
    </location>
</feature>
<dbReference type="SFLD" id="SFLDG00358">
    <property type="entry name" value="Main_(cytGST)"/>
    <property type="match status" value="1"/>
</dbReference>
<dbReference type="InterPro" id="IPR036249">
    <property type="entry name" value="Thioredoxin-like_sf"/>
</dbReference>
<evidence type="ECO:0008006" key="7">
    <source>
        <dbReference type="Google" id="ProtNLM"/>
    </source>
</evidence>
<evidence type="ECO:0000259" key="4">
    <source>
        <dbReference type="PROSITE" id="PS50405"/>
    </source>
</evidence>
<evidence type="ECO:0000313" key="6">
    <source>
        <dbReference type="Proteomes" id="UP000826656"/>
    </source>
</evidence>
<evidence type="ECO:0000259" key="3">
    <source>
        <dbReference type="PROSITE" id="PS50404"/>
    </source>
</evidence>
<name>A0ABQ7TYI6_SOLTU</name>
<feature type="compositionally biased region" description="Acidic residues" evidence="2">
    <location>
        <begin position="328"/>
        <end position="343"/>
    </location>
</feature>
<dbReference type="PROSITE" id="PS50404">
    <property type="entry name" value="GST_NTER"/>
    <property type="match status" value="1"/>
</dbReference>
<dbReference type="InterPro" id="IPR010987">
    <property type="entry name" value="Glutathione-S-Trfase_C-like"/>
</dbReference>
<proteinExistence type="inferred from homology"/>
<evidence type="ECO:0000256" key="1">
    <source>
        <dbReference type="ARBA" id="ARBA00010128"/>
    </source>
</evidence>
<dbReference type="PANTHER" id="PTHR35686:SF1">
    <property type="entry name" value="KINETOCHORE PROTEIN"/>
    <property type="match status" value="1"/>
</dbReference>
<dbReference type="SUPFAM" id="SSF47616">
    <property type="entry name" value="GST C-terminal domain-like"/>
    <property type="match status" value="1"/>
</dbReference>
<dbReference type="EMBL" id="JAIVGD010000028">
    <property type="protein sequence ID" value="KAH0739762.1"/>
    <property type="molecule type" value="Genomic_DNA"/>
</dbReference>
<dbReference type="Proteomes" id="UP000826656">
    <property type="component" value="Unassembled WGS sequence"/>
</dbReference>
<protein>
    <recommendedName>
        <fullName evidence="7">Glutathione transferase</fullName>
    </recommendedName>
</protein>
<dbReference type="Gene3D" id="3.40.30.10">
    <property type="entry name" value="Glutaredoxin"/>
    <property type="match status" value="1"/>
</dbReference>
<dbReference type="CDD" id="cd03187">
    <property type="entry name" value="GST_C_Phi"/>
    <property type="match status" value="1"/>
</dbReference>
<dbReference type="InterPro" id="IPR034347">
    <property type="entry name" value="GST_Phi_C"/>
</dbReference>
<organism evidence="5 6">
    <name type="scientific">Solanum tuberosum</name>
    <name type="common">Potato</name>
    <dbReference type="NCBI Taxonomy" id="4113"/>
    <lineage>
        <taxon>Eukaryota</taxon>
        <taxon>Viridiplantae</taxon>
        <taxon>Streptophyta</taxon>
        <taxon>Embryophyta</taxon>
        <taxon>Tracheophyta</taxon>
        <taxon>Spermatophyta</taxon>
        <taxon>Magnoliopsida</taxon>
        <taxon>eudicotyledons</taxon>
        <taxon>Gunneridae</taxon>
        <taxon>Pentapetalae</taxon>
        <taxon>asterids</taxon>
        <taxon>lamiids</taxon>
        <taxon>Solanales</taxon>
        <taxon>Solanaceae</taxon>
        <taxon>Solanoideae</taxon>
        <taxon>Solaneae</taxon>
        <taxon>Solanum</taxon>
    </lineage>
</organism>
<keyword evidence="6" id="KW-1185">Reference proteome</keyword>
<feature type="domain" description="GST N-terminal" evidence="3">
    <location>
        <begin position="516"/>
        <end position="597"/>
    </location>
</feature>
<dbReference type="InterPro" id="IPR004045">
    <property type="entry name" value="Glutathione_S-Trfase_N"/>
</dbReference>
<dbReference type="Gene3D" id="1.20.1050.10">
    <property type="match status" value="1"/>
</dbReference>
<dbReference type="Pfam" id="PF02798">
    <property type="entry name" value="GST_N"/>
    <property type="match status" value="1"/>
</dbReference>
<dbReference type="InterPro" id="IPR036282">
    <property type="entry name" value="Glutathione-S-Trfase_C_sf"/>
</dbReference>
<evidence type="ECO:0000256" key="2">
    <source>
        <dbReference type="SAM" id="MobiDB-lite"/>
    </source>
</evidence>
<dbReference type="Pfam" id="PF00043">
    <property type="entry name" value="GST_C"/>
    <property type="match status" value="1"/>
</dbReference>
<dbReference type="SUPFAM" id="SSF52833">
    <property type="entry name" value="Thioredoxin-like"/>
    <property type="match status" value="1"/>
</dbReference>
<dbReference type="SFLD" id="SFLDS00019">
    <property type="entry name" value="Glutathione_Transferase_(cytos"/>
    <property type="match status" value="1"/>
</dbReference>
<comment type="similarity">
    <text evidence="1">Belongs to the GST superfamily. Phi family.</text>
</comment>
<dbReference type="PANTHER" id="PTHR35686">
    <property type="entry name" value="KINETOCHORE PROTEIN"/>
    <property type="match status" value="1"/>
</dbReference>
<feature type="domain" description="GST C-terminal" evidence="4">
    <location>
        <begin position="604"/>
        <end position="729"/>
    </location>
</feature>
<dbReference type="SFLD" id="SFLDG01154">
    <property type="entry name" value="Main.5:_Phi-like"/>
    <property type="match status" value="1"/>
</dbReference>
<feature type="region of interest" description="Disordered" evidence="2">
    <location>
        <begin position="1"/>
        <end position="34"/>
    </location>
</feature>
<dbReference type="CDD" id="cd03053">
    <property type="entry name" value="GST_N_Phi"/>
    <property type="match status" value="1"/>
</dbReference>